<reference evidence="1" key="1">
    <citation type="submission" date="2021-03" db="EMBL/GenBank/DDBJ databases">
        <title>Leucobacter chromiisoli sp. nov., isolated from chromium-containing soil of chemical plant.</title>
        <authorList>
            <person name="Xu Z."/>
        </authorList>
    </citation>
    <scope>NUCLEOTIDE SEQUENCE</scope>
    <source>
        <strain evidence="1">A2</strain>
    </source>
</reference>
<dbReference type="AlphaFoldDB" id="A0A939RZ49"/>
<evidence type="ECO:0000313" key="1">
    <source>
        <dbReference type="EMBL" id="MBO1805506.1"/>
    </source>
</evidence>
<protein>
    <submittedName>
        <fullName evidence="1">Uncharacterized protein</fullName>
    </submittedName>
</protein>
<dbReference type="RefSeq" id="WP_208045978.1">
    <property type="nucleotide sequence ID" value="NZ_JAGDYL010000014.1"/>
</dbReference>
<comment type="caution">
    <text evidence="1">The sequence shown here is derived from an EMBL/GenBank/DDBJ whole genome shotgun (WGS) entry which is preliminary data.</text>
</comment>
<gene>
    <name evidence="1" type="ORF">J4H91_09265</name>
</gene>
<dbReference type="Proteomes" id="UP000664398">
    <property type="component" value="Unassembled WGS sequence"/>
</dbReference>
<proteinExistence type="predicted"/>
<evidence type="ECO:0000313" key="2">
    <source>
        <dbReference type="Proteomes" id="UP000664398"/>
    </source>
</evidence>
<dbReference type="EMBL" id="JAGDYL010000014">
    <property type="protein sequence ID" value="MBO1805506.1"/>
    <property type="molecule type" value="Genomic_DNA"/>
</dbReference>
<organism evidence="1 2">
    <name type="scientific">Leucobacter ruminantium</name>
    <dbReference type="NCBI Taxonomy" id="1289170"/>
    <lineage>
        <taxon>Bacteria</taxon>
        <taxon>Bacillati</taxon>
        <taxon>Actinomycetota</taxon>
        <taxon>Actinomycetes</taxon>
        <taxon>Micrococcales</taxon>
        <taxon>Microbacteriaceae</taxon>
        <taxon>Leucobacter</taxon>
    </lineage>
</organism>
<keyword evidence="2" id="KW-1185">Reference proteome</keyword>
<sequence length="101" mass="10141">MADLLVSDAVLEGAIGHIVTGSDCMVDGNAPRPAGGFESLTDIAGEIDLFLRGMQVGRASLADAGRSAGQGLRSMMQEVSALDASLASSLSAGFAVRGKSS</sequence>
<name>A0A939RZ49_9MICO</name>
<accession>A0A939RZ49</accession>